<sequence>MTGIPECSNSACVAGRTLQPRSLWLKLSPVSQSTGNIVANDSNMRWQSDHGLDHPNSLQDVRYQGYYPHVLSPLSN</sequence>
<proteinExistence type="predicted"/>
<dbReference type="AlphaFoldDB" id="A0AAV4AEM9"/>
<name>A0AAV4AEM9_9GAST</name>
<evidence type="ECO:0000313" key="1">
    <source>
        <dbReference type="EMBL" id="GFO05840.1"/>
    </source>
</evidence>
<dbReference type="EMBL" id="BLXT01003753">
    <property type="protein sequence ID" value="GFO05840.1"/>
    <property type="molecule type" value="Genomic_DNA"/>
</dbReference>
<reference evidence="1 2" key="1">
    <citation type="journal article" date="2021" name="Elife">
        <title>Chloroplast acquisition without the gene transfer in kleptoplastic sea slugs, Plakobranchus ocellatus.</title>
        <authorList>
            <person name="Maeda T."/>
            <person name="Takahashi S."/>
            <person name="Yoshida T."/>
            <person name="Shimamura S."/>
            <person name="Takaki Y."/>
            <person name="Nagai Y."/>
            <person name="Toyoda A."/>
            <person name="Suzuki Y."/>
            <person name="Arimoto A."/>
            <person name="Ishii H."/>
            <person name="Satoh N."/>
            <person name="Nishiyama T."/>
            <person name="Hasebe M."/>
            <person name="Maruyama T."/>
            <person name="Minagawa J."/>
            <person name="Obokata J."/>
            <person name="Shigenobu S."/>
        </authorList>
    </citation>
    <scope>NUCLEOTIDE SEQUENCE [LARGE SCALE GENOMIC DNA]</scope>
</reference>
<comment type="caution">
    <text evidence="1">The sequence shown here is derived from an EMBL/GenBank/DDBJ whole genome shotgun (WGS) entry which is preliminary data.</text>
</comment>
<gene>
    <name evidence="1" type="ORF">PoB_003234500</name>
</gene>
<dbReference type="Proteomes" id="UP000735302">
    <property type="component" value="Unassembled WGS sequence"/>
</dbReference>
<organism evidence="1 2">
    <name type="scientific">Plakobranchus ocellatus</name>
    <dbReference type="NCBI Taxonomy" id="259542"/>
    <lineage>
        <taxon>Eukaryota</taxon>
        <taxon>Metazoa</taxon>
        <taxon>Spiralia</taxon>
        <taxon>Lophotrochozoa</taxon>
        <taxon>Mollusca</taxon>
        <taxon>Gastropoda</taxon>
        <taxon>Heterobranchia</taxon>
        <taxon>Euthyneura</taxon>
        <taxon>Panpulmonata</taxon>
        <taxon>Sacoglossa</taxon>
        <taxon>Placobranchoidea</taxon>
        <taxon>Plakobranchidae</taxon>
        <taxon>Plakobranchus</taxon>
    </lineage>
</organism>
<keyword evidence="2" id="KW-1185">Reference proteome</keyword>
<protein>
    <submittedName>
        <fullName evidence="1">Uncharacterized protein</fullName>
    </submittedName>
</protein>
<evidence type="ECO:0000313" key="2">
    <source>
        <dbReference type="Proteomes" id="UP000735302"/>
    </source>
</evidence>
<accession>A0AAV4AEM9</accession>